<comment type="similarity">
    <text evidence="1 4">Belongs to the DTD family.</text>
</comment>
<comment type="function">
    <text evidence="4">An aminoacyl-tRNA editing enzyme that deacylates mischarged D-aminoacyl-tRNAs. Also deacylates mischarged glycyl-tRNA(Ala), protecting cells against glycine mischarging by AlaRS. Acts via tRNA-based rather than protein-based catalysis; rejects L-amino acids rather than detecting D-amino acids in the active site. By recycling D-aminoacyl-tRNA to D-amino acids and free tRNA molecules, this enzyme counteracts the toxicity associated with the formation of D-aminoacyl-tRNA entities in vivo and helps enforce protein L-homochirality.</text>
</comment>
<dbReference type="HOGENOM" id="CLU_076901_1_1_6"/>
<dbReference type="GO" id="GO:0043908">
    <property type="term" value="F:Ser(Gly)-tRNA(Ala) hydrolase activity"/>
    <property type="evidence" value="ECO:0007669"/>
    <property type="project" value="UniProtKB-UniRule"/>
</dbReference>
<dbReference type="NCBIfam" id="TIGR00256">
    <property type="entry name" value="D-aminoacyl-tRNA deacylase"/>
    <property type="match status" value="1"/>
</dbReference>
<proteinExistence type="inferred from homology"/>
<dbReference type="GO" id="GO:0106026">
    <property type="term" value="F:Gly-tRNA(Ala) deacylase activity"/>
    <property type="evidence" value="ECO:0007669"/>
    <property type="project" value="UniProtKB-UniRule"/>
</dbReference>
<dbReference type="GO" id="GO:0019478">
    <property type="term" value="P:D-amino acid catabolic process"/>
    <property type="evidence" value="ECO:0007669"/>
    <property type="project" value="UniProtKB-UniRule"/>
</dbReference>
<sequence length="161" mass="17964">MLQSLPINTVRQFIRMRALLQRVLEAKVVVEGEVTGQIQHGILVFLGLGKDDNLDKGKKLIDKILKYRFFDDEQGKMGWNVSQAGGGILLVSQFTLMAQTQKGLRPDFGPAMPPAQAKELYDQLVDYAKSQFAQVETGIFAADMKVHLVNDGPVTFQLEIE</sequence>
<dbReference type="Gene3D" id="3.50.80.10">
    <property type="entry name" value="D-tyrosyl-tRNA(Tyr) deacylase"/>
    <property type="match status" value="1"/>
</dbReference>
<dbReference type="eggNOG" id="COG1490">
    <property type="taxonomic scope" value="Bacteria"/>
</dbReference>
<name>V2U0L6_9GAMM</name>
<dbReference type="Pfam" id="PF02580">
    <property type="entry name" value="Tyr_Deacylase"/>
    <property type="match status" value="1"/>
</dbReference>
<dbReference type="Proteomes" id="UP000018415">
    <property type="component" value="Unassembled WGS sequence"/>
</dbReference>
<dbReference type="SUPFAM" id="SSF69500">
    <property type="entry name" value="DTD-like"/>
    <property type="match status" value="1"/>
</dbReference>
<keyword evidence="4" id="KW-0963">Cytoplasm</keyword>
<protein>
    <recommendedName>
        <fullName evidence="4">D-aminoacyl-tRNA deacylase</fullName>
        <shortName evidence="4">DTD</shortName>
        <ecNumber evidence="4">3.1.1.96</ecNumber>
    </recommendedName>
    <alternativeName>
        <fullName evidence="4">Gly-tRNA(Ala) deacylase</fullName>
        <ecNumber evidence="4">3.1.1.-</ecNumber>
    </alternativeName>
</protein>
<comment type="catalytic activity">
    <reaction evidence="4">
        <text>glycyl-tRNA(Ala) + H2O = tRNA(Ala) + glycine + H(+)</text>
        <dbReference type="Rhea" id="RHEA:53744"/>
        <dbReference type="Rhea" id="RHEA-COMP:9657"/>
        <dbReference type="Rhea" id="RHEA-COMP:13640"/>
        <dbReference type="ChEBI" id="CHEBI:15377"/>
        <dbReference type="ChEBI" id="CHEBI:15378"/>
        <dbReference type="ChEBI" id="CHEBI:57305"/>
        <dbReference type="ChEBI" id="CHEBI:78442"/>
        <dbReference type="ChEBI" id="CHEBI:78522"/>
    </reaction>
</comment>
<evidence type="ECO:0000256" key="1">
    <source>
        <dbReference type="ARBA" id="ARBA00009673"/>
    </source>
</evidence>
<feature type="short sequence motif" description="Gly-cisPro motif, important for rejection of L-amino acids" evidence="4">
    <location>
        <begin position="152"/>
        <end position="153"/>
    </location>
</feature>
<comment type="subunit">
    <text evidence="4">Homodimer.</text>
</comment>
<gene>
    <name evidence="4" type="primary">dtd</name>
    <name evidence="5" type="ORF">P253_01760</name>
</gene>
<dbReference type="GO" id="GO:0005737">
    <property type="term" value="C:cytoplasm"/>
    <property type="evidence" value="ECO:0007669"/>
    <property type="project" value="UniProtKB-SubCell"/>
</dbReference>
<dbReference type="PANTHER" id="PTHR10472:SF5">
    <property type="entry name" value="D-AMINOACYL-TRNA DEACYLASE 1"/>
    <property type="match status" value="1"/>
</dbReference>
<comment type="caution">
    <text evidence="5">The sequence shown here is derived from an EMBL/GenBank/DDBJ whole genome shotgun (WGS) entry which is preliminary data.</text>
</comment>
<dbReference type="FunFam" id="3.50.80.10:FF:000001">
    <property type="entry name" value="D-aminoacyl-tRNA deacylase"/>
    <property type="match status" value="1"/>
</dbReference>
<dbReference type="PANTHER" id="PTHR10472">
    <property type="entry name" value="D-TYROSYL-TRNA TYR DEACYLASE"/>
    <property type="match status" value="1"/>
</dbReference>
<dbReference type="AlphaFoldDB" id="V2U0L6"/>
<dbReference type="PATRIC" id="fig|1341679.3.peg.1718"/>
<dbReference type="InterPro" id="IPR023509">
    <property type="entry name" value="DTD-like_sf"/>
</dbReference>
<keyword evidence="2 4" id="KW-0378">Hydrolase</keyword>
<dbReference type="HAMAP" id="MF_00518">
    <property type="entry name" value="Deacylase_Dtd"/>
    <property type="match status" value="1"/>
</dbReference>
<dbReference type="EC" id="3.1.1.96" evidence="4"/>
<evidence type="ECO:0000313" key="5">
    <source>
        <dbReference type="EMBL" id="ESK47743.1"/>
    </source>
</evidence>
<evidence type="ECO:0000256" key="3">
    <source>
        <dbReference type="ARBA" id="ARBA00022884"/>
    </source>
</evidence>
<evidence type="ECO:0000256" key="2">
    <source>
        <dbReference type="ARBA" id="ARBA00022801"/>
    </source>
</evidence>
<evidence type="ECO:0000313" key="6">
    <source>
        <dbReference type="Proteomes" id="UP000018415"/>
    </source>
</evidence>
<keyword evidence="4" id="KW-0820">tRNA-binding</keyword>
<dbReference type="InterPro" id="IPR003732">
    <property type="entry name" value="Daa-tRNA_deacyls_DTD"/>
</dbReference>
<comment type="domain">
    <text evidence="4">A Gly-cisPro motif from one monomer fits into the active site of the other monomer to allow specific chiral rejection of L-amino acids.</text>
</comment>
<reference evidence="5 6" key="1">
    <citation type="submission" date="2013-10" db="EMBL/GenBank/DDBJ databases">
        <title>The Genome Sequence of Acinetobacter indicus CIP 110367.</title>
        <authorList>
            <consortium name="The Broad Institute Genomics Platform"/>
            <consortium name="The Broad Institute Genome Sequencing Center for Infectious Disease"/>
            <person name="Cerqueira G."/>
            <person name="Feldgarden M."/>
            <person name="Courvalin P."/>
            <person name="Grillot-Courvalin C."/>
            <person name="Clermont D."/>
            <person name="Rocha E."/>
            <person name="Yoon E.-J."/>
            <person name="Nemec A."/>
            <person name="Young S.K."/>
            <person name="Zeng Q."/>
            <person name="Gargeya S."/>
            <person name="Fitzgerald M."/>
            <person name="Abouelleil A."/>
            <person name="Alvarado L."/>
            <person name="Berlin A.M."/>
            <person name="Chapman S.B."/>
            <person name="Gainer-Dewar J."/>
            <person name="Goldberg J."/>
            <person name="Gnerre S."/>
            <person name="Griggs A."/>
            <person name="Gujja S."/>
            <person name="Hansen M."/>
            <person name="Howarth C."/>
            <person name="Imamovic A."/>
            <person name="Ireland A."/>
            <person name="Larimer J."/>
            <person name="McCowan C."/>
            <person name="Murphy C."/>
            <person name="Pearson M."/>
            <person name="Poon T.W."/>
            <person name="Priest M."/>
            <person name="Roberts A."/>
            <person name="Saif S."/>
            <person name="Shea T."/>
            <person name="Sykes S."/>
            <person name="Wortman J."/>
            <person name="Nusbaum C."/>
            <person name="Birren B."/>
        </authorList>
    </citation>
    <scope>NUCLEOTIDE SEQUENCE [LARGE SCALE GENOMIC DNA]</scope>
    <source>
        <strain evidence="5 6">CIP 110367</strain>
    </source>
</reference>
<comment type="subcellular location">
    <subcellularLocation>
        <location evidence="4">Cytoplasm</location>
    </subcellularLocation>
</comment>
<dbReference type="EC" id="3.1.1.-" evidence="4"/>
<comment type="catalytic activity">
    <reaction evidence="4">
        <text>a D-aminoacyl-tRNA + H2O = a tRNA + a D-alpha-amino acid + H(+)</text>
        <dbReference type="Rhea" id="RHEA:13953"/>
        <dbReference type="Rhea" id="RHEA-COMP:10123"/>
        <dbReference type="Rhea" id="RHEA-COMP:10124"/>
        <dbReference type="ChEBI" id="CHEBI:15377"/>
        <dbReference type="ChEBI" id="CHEBI:15378"/>
        <dbReference type="ChEBI" id="CHEBI:59871"/>
        <dbReference type="ChEBI" id="CHEBI:78442"/>
        <dbReference type="ChEBI" id="CHEBI:79333"/>
        <dbReference type="EC" id="3.1.1.96"/>
    </reaction>
</comment>
<evidence type="ECO:0000256" key="4">
    <source>
        <dbReference type="HAMAP-Rule" id="MF_00518"/>
    </source>
</evidence>
<dbReference type="GO" id="GO:0000049">
    <property type="term" value="F:tRNA binding"/>
    <property type="evidence" value="ECO:0007669"/>
    <property type="project" value="UniProtKB-UniRule"/>
</dbReference>
<keyword evidence="6" id="KW-1185">Reference proteome</keyword>
<organism evidence="5 6">
    <name type="scientific">Acinetobacter indicus CIP 110367</name>
    <dbReference type="NCBI Taxonomy" id="1341679"/>
    <lineage>
        <taxon>Bacteria</taxon>
        <taxon>Pseudomonadati</taxon>
        <taxon>Pseudomonadota</taxon>
        <taxon>Gammaproteobacteria</taxon>
        <taxon>Moraxellales</taxon>
        <taxon>Moraxellaceae</taxon>
        <taxon>Acinetobacter</taxon>
    </lineage>
</organism>
<keyword evidence="3 4" id="KW-0694">RNA-binding</keyword>
<dbReference type="EMBL" id="AYET01000004">
    <property type="protein sequence ID" value="ESK47743.1"/>
    <property type="molecule type" value="Genomic_DNA"/>
</dbReference>
<dbReference type="GO" id="GO:0051500">
    <property type="term" value="F:D-tyrosyl-tRNA(Tyr) deacylase activity"/>
    <property type="evidence" value="ECO:0007669"/>
    <property type="project" value="TreeGrafter"/>
</dbReference>
<accession>V2U0L6</accession>
<dbReference type="CDD" id="cd00563">
    <property type="entry name" value="Dtyr_deacylase"/>
    <property type="match status" value="1"/>
</dbReference>